<comment type="caution">
    <text evidence="2">The sequence shown here is derived from an EMBL/GenBank/DDBJ whole genome shotgun (WGS) entry which is preliminary data.</text>
</comment>
<sequence>MTGPPLTTPDGRYLVVRGRLWRCSDPALTPERRDELTRELMQARRDKQTAMRREDREQREDARARVDAAKRALGERGPVWWSDGAPDLTRHLARTTPYADWYASLAEAPTPSDVSPAESPASADHPGTAADAARAAADAPATDPALADAAPSAPHA</sequence>
<evidence type="ECO:0000313" key="2">
    <source>
        <dbReference type="EMBL" id="MBB2923711.1"/>
    </source>
</evidence>
<evidence type="ECO:0000313" key="3">
    <source>
        <dbReference type="Proteomes" id="UP000518206"/>
    </source>
</evidence>
<dbReference type="EMBL" id="JACHVX010000003">
    <property type="protein sequence ID" value="MBB2923711.1"/>
    <property type="molecule type" value="Genomic_DNA"/>
</dbReference>
<accession>A0A7W4YCN5</accession>
<evidence type="ECO:0008006" key="4">
    <source>
        <dbReference type="Google" id="ProtNLM"/>
    </source>
</evidence>
<dbReference type="RefSeq" id="WP_221196411.1">
    <property type="nucleotide sequence ID" value="NZ_JACHVX010000003.1"/>
</dbReference>
<reference evidence="2 3" key="1">
    <citation type="submission" date="2020-08" db="EMBL/GenBank/DDBJ databases">
        <title>The Agave Microbiome: Exploring the role of microbial communities in plant adaptations to desert environments.</title>
        <authorList>
            <person name="Partida-Martinez L.P."/>
        </authorList>
    </citation>
    <scope>NUCLEOTIDE SEQUENCE [LARGE SCALE GENOMIC DNA]</scope>
    <source>
        <strain evidence="2 3">RAS26</strain>
    </source>
</reference>
<organism evidence="2 3">
    <name type="scientific">Cellulomonas cellasea</name>
    <dbReference type="NCBI Taxonomy" id="43670"/>
    <lineage>
        <taxon>Bacteria</taxon>
        <taxon>Bacillati</taxon>
        <taxon>Actinomycetota</taxon>
        <taxon>Actinomycetes</taxon>
        <taxon>Micrococcales</taxon>
        <taxon>Cellulomonadaceae</taxon>
        <taxon>Cellulomonas</taxon>
    </lineage>
</organism>
<dbReference type="Proteomes" id="UP000518206">
    <property type="component" value="Unassembled WGS sequence"/>
</dbReference>
<proteinExistence type="predicted"/>
<evidence type="ECO:0000256" key="1">
    <source>
        <dbReference type="SAM" id="MobiDB-lite"/>
    </source>
</evidence>
<feature type="region of interest" description="Disordered" evidence="1">
    <location>
        <begin position="108"/>
        <end position="156"/>
    </location>
</feature>
<dbReference type="AlphaFoldDB" id="A0A7W4YCN5"/>
<feature type="region of interest" description="Disordered" evidence="1">
    <location>
        <begin position="42"/>
        <end position="70"/>
    </location>
</feature>
<name>A0A7W4YCN5_9CELL</name>
<feature type="compositionally biased region" description="Low complexity" evidence="1">
    <location>
        <begin position="121"/>
        <end position="156"/>
    </location>
</feature>
<protein>
    <recommendedName>
        <fullName evidence="4">Biopolymer transporter Tol</fullName>
    </recommendedName>
</protein>
<reference evidence="2 3" key="2">
    <citation type="submission" date="2020-08" db="EMBL/GenBank/DDBJ databases">
        <authorList>
            <person name="Partida-Martinez L."/>
            <person name="Huntemann M."/>
            <person name="Clum A."/>
            <person name="Wang J."/>
            <person name="Palaniappan K."/>
            <person name="Ritter S."/>
            <person name="Chen I.-M."/>
            <person name="Stamatis D."/>
            <person name="Reddy T."/>
            <person name="O'Malley R."/>
            <person name="Daum C."/>
            <person name="Shapiro N."/>
            <person name="Ivanova N."/>
            <person name="Kyrpides N."/>
            <person name="Woyke T."/>
        </authorList>
    </citation>
    <scope>NUCLEOTIDE SEQUENCE [LARGE SCALE GENOMIC DNA]</scope>
    <source>
        <strain evidence="2 3">RAS26</strain>
    </source>
</reference>
<gene>
    <name evidence="2" type="ORF">FHR80_002636</name>
</gene>